<evidence type="ECO:0000259" key="7">
    <source>
        <dbReference type="PROSITE" id="PS50172"/>
    </source>
</evidence>
<dbReference type="EMBL" id="CACVKT020008750">
    <property type="protein sequence ID" value="CAC5417499.1"/>
    <property type="molecule type" value="Genomic_DNA"/>
</dbReference>
<evidence type="ECO:0000256" key="1">
    <source>
        <dbReference type="ARBA" id="ARBA00004123"/>
    </source>
</evidence>
<feature type="region of interest" description="Disordered" evidence="6">
    <location>
        <begin position="33"/>
        <end position="58"/>
    </location>
</feature>
<dbReference type="Proteomes" id="UP000507470">
    <property type="component" value="Unassembled WGS sequence"/>
</dbReference>
<dbReference type="OrthoDB" id="342264at2759"/>
<protein>
    <recommendedName>
        <fullName evidence="4">PAX-interacting protein 1</fullName>
    </recommendedName>
    <alternativeName>
        <fullName evidence="5">PAX transactivation activation domain-interacting protein</fullName>
    </alternativeName>
</protein>
<keyword evidence="3" id="KW-0539">Nucleus</keyword>
<sequence>MDVSLVHHLMVGWRSPLKIQRETWKKFLPQQKFRSAPAPGQENNVENTEPPAKTKKQENEEISIQITNANGPRNVIQLGGMVTENPKQCTHVVAPAISRTKKFFIAVNVCKYVVTKEWLENSMAKNRFADPNMYALRDIKAETEMQCNLQDSISRAQVKPLFQVRCDHIYATPSLVPPISDRTKIVATAGGTVVKRLPSISLLQEKDDEENPTHIVVTCEDDVPMLRNVIAKKIRK</sequence>
<evidence type="ECO:0000313" key="9">
    <source>
        <dbReference type="Proteomes" id="UP000507470"/>
    </source>
</evidence>
<keyword evidence="9" id="KW-1185">Reference proteome</keyword>
<accession>A0A6J8E9N6</accession>
<gene>
    <name evidence="8" type="ORF">MCOR_49995</name>
</gene>
<proteinExistence type="predicted"/>
<name>A0A6J8E9N6_MYTCO</name>
<reference evidence="8 9" key="1">
    <citation type="submission" date="2020-06" db="EMBL/GenBank/DDBJ databases">
        <authorList>
            <person name="Li R."/>
            <person name="Bekaert M."/>
        </authorList>
    </citation>
    <scope>NUCLEOTIDE SEQUENCE [LARGE SCALE GENOMIC DNA]</scope>
    <source>
        <strain evidence="9">wild</strain>
    </source>
</reference>
<keyword evidence="2" id="KW-0227">DNA damage</keyword>
<evidence type="ECO:0000256" key="4">
    <source>
        <dbReference type="ARBA" id="ARBA00023858"/>
    </source>
</evidence>
<dbReference type="GO" id="GO:0044666">
    <property type="term" value="C:MLL3/4 complex"/>
    <property type="evidence" value="ECO:0007669"/>
    <property type="project" value="TreeGrafter"/>
</dbReference>
<dbReference type="Gene3D" id="3.40.50.10190">
    <property type="entry name" value="BRCT domain"/>
    <property type="match status" value="2"/>
</dbReference>
<dbReference type="InterPro" id="IPR001357">
    <property type="entry name" value="BRCT_dom"/>
</dbReference>
<dbReference type="PANTHER" id="PTHR23196:SF1">
    <property type="entry name" value="PAX-INTERACTING PROTEIN 1"/>
    <property type="match status" value="1"/>
</dbReference>
<comment type="subcellular location">
    <subcellularLocation>
        <location evidence="1">Nucleus</location>
    </subcellularLocation>
</comment>
<dbReference type="InterPro" id="IPR051579">
    <property type="entry name" value="DDR_Transcriptional_Reg"/>
</dbReference>
<dbReference type="GO" id="GO:0006974">
    <property type="term" value="P:DNA damage response"/>
    <property type="evidence" value="ECO:0007669"/>
    <property type="project" value="UniProtKB-KW"/>
</dbReference>
<organism evidence="8 9">
    <name type="scientific">Mytilus coruscus</name>
    <name type="common">Sea mussel</name>
    <dbReference type="NCBI Taxonomy" id="42192"/>
    <lineage>
        <taxon>Eukaryota</taxon>
        <taxon>Metazoa</taxon>
        <taxon>Spiralia</taxon>
        <taxon>Lophotrochozoa</taxon>
        <taxon>Mollusca</taxon>
        <taxon>Bivalvia</taxon>
        <taxon>Autobranchia</taxon>
        <taxon>Pteriomorphia</taxon>
        <taxon>Mytilida</taxon>
        <taxon>Mytiloidea</taxon>
        <taxon>Mytilidae</taxon>
        <taxon>Mytilinae</taxon>
        <taxon>Mytilus</taxon>
    </lineage>
</organism>
<dbReference type="InterPro" id="IPR036420">
    <property type="entry name" value="BRCT_dom_sf"/>
</dbReference>
<evidence type="ECO:0000256" key="3">
    <source>
        <dbReference type="ARBA" id="ARBA00023242"/>
    </source>
</evidence>
<dbReference type="PROSITE" id="PS50172">
    <property type="entry name" value="BRCT"/>
    <property type="match status" value="1"/>
</dbReference>
<dbReference type="AlphaFoldDB" id="A0A6J8E9N6"/>
<evidence type="ECO:0000256" key="5">
    <source>
        <dbReference type="ARBA" id="ARBA00030146"/>
    </source>
</evidence>
<dbReference type="PANTHER" id="PTHR23196">
    <property type="entry name" value="PAX TRANSCRIPTION ACTIVATION DOMAIN INTERACTING PROTEIN"/>
    <property type="match status" value="1"/>
</dbReference>
<evidence type="ECO:0000256" key="6">
    <source>
        <dbReference type="SAM" id="MobiDB-lite"/>
    </source>
</evidence>
<dbReference type="Pfam" id="PF16770">
    <property type="entry name" value="RTT107_BRCT_5"/>
    <property type="match status" value="1"/>
</dbReference>
<dbReference type="SUPFAM" id="SSF52113">
    <property type="entry name" value="BRCT domain"/>
    <property type="match status" value="1"/>
</dbReference>
<evidence type="ECO:0000313" key="8">
    <source>
        <dbReference type="EMBL" id="CAC5417499.1"/>
    </source>
</evidence>
<feature type="domain" description="BRCT" evidence="7">
    <location>
        <begin position="75"/>
        <end position="136"/>
    </location>
</feature>
<evidence type="ECO:0000256" key="2">
    <source>
        <dbReference type="ARBA" id="ARBA00022763"/>
    </source>
</evidence>